<dbReference type="Pfam" id="PF20434">
    <property type="entry name" value="BD-FAE"/>
    <property type="match status" value="1"/>
</dbReference>
<organism evidence="3 4">
    <name type="scientific">Clostridium neuense</name>
    <dbReference type="NCBI Taxonomy" id="1728934"/>
    <lineage>
        <taxon>Bacteria</taxon>
        <taxon>Bacillati</taxon>
        <taxon>Bacillota</taxon>
        <taxon>Clostridia</taxon>
        <taxon>Eubacteriales</taxon>
        <taxon>Clostridiaceae</taxon>
        <taxon>Clostridium</taxon>
    </lineage>
</organism>
<name>A0ABW8TAN4_9CLOT</name>
<sequence length="295" mass="32475">MEKNLGFTSKEIEVSIDKLSIESILNVTYSQPPILGYSSSPLKMDILRPRSDEKYPAVVFVTGGGFLASNKGSYIQQRLAIAEAGYVVASIEYRVAPASVFPSALEDVKAAIRFLRANSEKYNIDKSKIAVMGDSAGGYLSAFAGLTNGNRKFDKDDNLQENSDVQAVVDIYGVSDLTKGDEALDKLGNSPQALWINGCPTFTNLNYNESKRFLEASPISYIDKNKSIPPFLIMHGDADTTVSPEQTRILHEALIKVGVDSTRYIVKDADHAGIRWVQPKIVQIIIEFLDRVLKC</sequence>
<proteinExistence type="predicted"/>
<dbReference type="GO" id="GO:0016787">
    <property type="term" value="F:hydrolase activity"/>
    <property type="evidence" value="ECO:0007669"/>
    <property type="project" value="UniProtKB-KW"/>
</dbReference>
<evidence type="ECO:0000313" key="3">
    <source>
        <dbReference type="EMBL" id="MFL0249618.1"/>
    </source>
</evidence>
<evidence type="ECO:0000256" key="1">
    <source>
        <dbReference type="ARBA" id="ARBA00022801"/>
    </source>
</evidence>
<dbReference type="PANTHER" id="PTHR48081:SF13">
    <property type="entry name" value="ALPHA_BETA HYDROLASE"/>
    <property type="match status" value="1"/>
</dbReference>
<protein>
    <submittedName>
        <fullName evidence="3">Alpha/beta hydrolase fold domain-containing protein</fullName>
    </submittedName>
</protein>
<keyword evidence="1 3" id="KW-0378">Hydrolase</keyword>
<gene>
    <name evidence="3" type="ORF">ACJDT4_04220</name>
</gene>
<comment type="caution">
    <text evidence="3">The sequence shown here is derived from an EMBL/GenBank/DDBJ whole genome shotgun (WGS) entry which is preliminary data.</text>
</comment>
<evidence type="ECO:0000313" key="4">
    <source>
        <dbReference type="Proteomes" id="UP001623592"/>
    </source>
</evidence>
<dbReference type="Gene3D" id="3.40.50.1820">
    <property type="entry name" value="alpha/beta hydrolase"/>
    <property type="match status" value="1"/>
</dbReference>
<dbReference type="InterPro" id="IPR049492">
    <property type="entry name" value="BD-FAE-like_dom"/>
</dbReference>
<accession>A0ABW8TAN4</accession>
<evidence type="ECO:0000259" key="2">
    <source>
        <dbReference type="Pfam" id="PF20434"/>
    </source>
</evidence>
<feature type="domain" description="BD-FAE-like" evidence="2">
    <location>
        <begin position="44"/>
        <end position="254"/>
    </location>
</feature>
<dbReference type="SUPFAM" id="SSF53474">
    <property type="entry name" value="alpha/beta-Hydrolases"/>
    <property type="match status" value="1"/>
</dbReference>
<dbReference type="InterPro" id="IPR050300">
    <property type="entry name" value="GDXG_lipolytic_enzyme"/>
</dbReference>
<dbReference type="InterPro" id="IPR029058">
    <property type="entry name" value="AB_hydrolase_fold"/>
</dbReference>
<dbReference type="RefSeq" id="WP_406786287.1">
    <property type="nucleotide sequence ID" value="NZ_JBJIAA010000003.1"/>
</dbReference>
<dbReference type="Proteomes" id="UP001623592">
    <property type="component" value="Unassembled WGS sequence"/>
</dbReference>
<keyword evidence="4" id="KW-1185">Reference proteome</keyword>
<dbReference type="EMBL" id="JBJIAA010000003">
    <property type="protein sequence ID" value="MFL0249618.1"/>
    <property type="molecule type" value="Genomic_DNA"/>
</dbReference>
<reference evidence="3 4" key="1">
    <citation type="submission" date="2024-11" db="EMBL/GenBank/DDBJ databases">
        <authorList>
            <person name="Heng Y.C."/>
            <person name="Lim A.C.H."/>
            <person name="Lee J.K.Y."/>
            <person name="Kittelmann S."/>
        </authorList>
    </citation>
    <scope>NUCLEOTIDE SEQUENCE [LARGE SCALE GENOMIC DNA]</scope>
    <source>
        <strain evidence="3 4">WILCCON 0114</strain>
    </source>
</reference>
<dbReference type="PANTHER" id="PTHR48081">
    <property type="entry name" value="AB HYDROLASE SUPERFAMILY PROTEIN C4A8.06C"/>
    <property type="match status" value="1"/>
</dbReference>